<dbReference type="RefSeq" id="XP_028490212.1">
    <property type="nucleotide sequence ID" value="XM_028638701.1"/>
</dbReference>
<feature type="active site" description="Proton acceptor" evidence="4">
    <location>
        <position position="325"/>
    </location>
</feature>
<dbReference type="InterPro" id="IPR016035">
    <property type="entry name" value="Acyl_Trfase/lysoPLipase"/>
</dbReference>
<dbReference type="EMBL" id="RBVV01000254">
    <property type="protein sequence ID" value="RNJ52054.1"/>
    <property type="molecule type" value="Genomic_DNA"/>
</dbReference>
<reference evidence="7 8" key="1">
    <citation type="submission" date="2018-10" db="EMBL/GenBank/DDBJ databases">
        <title>Genome sequence of Verticillium nonalfalfae VnAa140.</title>
        <authorList>
            <person name="Stajich J.E."/>
            <person name="Kasson M.T."/>
        </authorList>
    </citation>
    <scope>NUCLEOTIDE SEQUENCE [LARGE SCALE GENOMIC DNA]</scope>
    <source>
        <strain evidence="7 8">VnAa140</strain>
    </source>
</reference>
<feature type="short sequence motif" description="DGA/G" evidence="4">
    <location>
        <begin position="325"/>
        <end position="327"/>
    </location>
</feature>
<feature type="short sequence motif" description="GXSXG" evidence="4">
    <location>
        <begin position="141"/>
        <end position="145"/>
    </location>
</feature>
<dbReference type="STRING" id="1051616.A0A3M9XVM4"/>
<keyword evidence="2 4" id="KW-0442">Lipid degradation</keyword>
<feature type="compositionally biased region" description="Polar residues" evidence="5">
    <location>
        <begin position="15"/>
        <end position="33"/>
    </location>
</feature>
<feature type="active site" description="Nucleophile" evidence="4">
    <location>
        <position position="143"/>
    </location>
</feature>
<dbReference type="GO" id="GO:0047499">
    <property type="term" value="F:calcium-independent phospholipase A2 activity"/>
    <property type="evidence" value="ECO:0007669"/>
    <property type="project" value="TreeGrafter"/>
</dbReference>
<dbReference type="AlphaFoldDB" id="A0A3M9XVM4"/>
<dbReference type="GO" id="GO:0019369">
    <property type="term" value="P:arachidonate metabolic process"/>
    <property type="evidence" value="ECO:0007669"/>
    <property type="project" value="TreeGrafter"/>
</dbReference>
<feature type="domain" description="PNPLA" evidence="6">
    <location>
        <begin position="63"/>
        <end position="338"/>
    </location>
</feature>
<dbReference type="PANTHER" id="PTHR24185:SF1">
    <property type="entry name" value="CALCIUM-INDEPENDENT PHOSPHOLIPASE A2-GAMMA"/>
    <property type="match status" value="1"/>
</dbReference>
<feature type="region of interest" description="Disordered" evidence="5">
    <location>
        <begin position="13"/>
        <end position="36"/>
    </location>
</feature>
<sequence>MASDSDALTIEPSRYFNSTAPGASARTSGTSQVPEAEVPVPLRTWSYNDDQALEGPWRQKTVISFDGGGIRGYSSLLILRALMVEIRAAEIRLSDGLTTASSDYPWMSPKSQQRTAVEDQGDVNENLDDFLPCHYFDYMAGTSTGGLSAIMLGRMRLSVDNALKQYLEFGNEVFGKPRLWHERSWAWYPRAKYATRRVRGAFQQMIYRNLPGDHEPMTETRAKTEPFKYRGDRTRTLVFSFRFNRSGGIDHACMWRTYDKPRADHTQQPNDRPDFSPRPTERVDTFAPESSPTNSTPIWQVARATSAAPRFFECIKMPDGNKHVDGGLAVNNPSGATLREVIRLHGYPPSLFISLGTGKKGSSDINGGSVPREPDFRLRERNIDDVRRKQALMKYLELGKHWKDYAVDTEGPNNDWLIDTRTQNVDRCRFNVEGELWKVPLDDWRPKVSGHVTLKMIQAETDKYLAKRWVRQNLADMAGKLVEIRRRRALTERWEYFAVDTAT</sequence>
<dbReference type="GeneID" id="39608222"/>
<evidence type="ECO:0000256" key="3">
    <source>
        <dbReference type="ARBA" id="ARBA00023098"/>
    </source>
</evidence>
<proteinExistence type="predicted"/>
<dbReference type="GO" id="GO:0046486">
    <property type="term" value="P:glycerolipid metabolic process"/>
    <property type="evidence" value="ECO:0007669"/>
    <property type="project" value="UniProtKB-ARBA"/>
</dbReference>
<evidence type="ECO:0000313" key="7">
    <source>
        <dbReference type="EMBL" id="RNJ52054.1"/>
    </source>
</evidence>
<dbReference type="GO" id="GO:0016020">
    <property type="term" value="C:membrane"/>
    <property type="evidence" value="ECO:0007669"/>
    <property type="project" value="TreeGrafter"/>
</dbReference>
<dbReference type="Pfam" id="PF01734">
    <property type="entry name" value="Patatin"/>
    <property type="match status" value="1"/>
</dbReference>
<keyword evidence="3 4" id="KW-0443">Lipid metabolism</keyword>
<evidence type="ECO:0000256" key="2">
    <source>
        <dbReference type="ARBA" id="ARBA00022963"/>
    </source>
</evidence>
<comment type="caution">
    <text evidence="7">The sequence shown here is derived from an EMBL/GenBank/DDBJ whole genome shotgun (WGS) entry which is preliminary data.</text>
</comment>
<dbReference type="GO" id="GO:0016042">
    <property type="term" value="P:lipid catabolic process"/>
    <property type="evidence" value="ECO:0007669"/>
    <property type="project" value="UniProtKB-UniRule"/>
</dbReference>
<name>A0A3M9XVM4_9PEZI</name>
<gene>
    <name evidence="7" type="ORF">D7B24_004533</name>
</gene>
<feature type="compositionally biased region" description="Basic and acidic residues" evidence="5">
    <location>
        <begin position="260"/>
        <end position="284"/>
    </location>
</feature>
<protein>
    <recommendedName>
        <fullName evidence="6">PNPLA domain-containing protein</fullName>
    </recommendedName>
</protein>
<feature type="short sequence motif" description="GXGXXG" evidence="4">
    <location>
        <begin position="67"/>
        <end position="72"/>
    </location>
</feature>
<evidence type="ECO:0000256" key="5">
    <source>
        <dbReference type="SAM" id="MobiDB-lite"/>
    </source>
</evidence>
<evidence type="ECO:0000313" key="8">
    <source>
        <dbReference type="Proteomes" id="UP000267145"/>
    </source>
</evidence>
<dbReference type="SUPFAM" id="SSF52151">
    <property type="entry name" value="FabD/lysophospholipase-like"/>
    <property type="match status" value="1"/>
</dbReference>
<dbReference type="PROSITE" id="PS51635">
    <property type="entry name" value="PNPLA"/>
    <property type="match status" value="1"/>
</dbReference>
<keyword evidence="1 4" id="KW-0378">Hydrolase</keyword>
<dbReference type="Proteomes" id="UP000267145">
    <property type="component" value="Unassembled WGS sequence"/>
</dbReference>
<accession>A0A3M9XVM4</accession>
<dbReference type="InterPro" id="IPR002641">
    <property type="entry name" value="PNPLA_dom"/>
</dbReference>
<evidence type="ECO:0000256" key="1">
    <source>
        <dbReference type="ARBA" id="ARBA00022801"/>
    </source>
</evidence>
<evidence type="ECO:0000259" key="6">
    <source>
        <dbReference type="PROSITE" id="PS51635"/>
    </source>
</evidence>
<keyword evidence="8" id="KW-1185">Reference proteome</keyword>
<feature type="region of interest" description="Disordered" evidence="5">
    <location>
        <begin position="260"/>
        <end position="296"/>
    </location>
</feature>
<dbReference type="Gene3D" id="3.40.1090.10">
    <property type="entry name" value="Cytosolic phospholipase A2 catalytic domain"/>
    <property type="match status" value="1"/>
</dbReference>
<dbReference type="PANTHER" id="PTHR24185">
    <property type="entry name" value="CALCIUM-INDEPENDENT PHOSPHOLIPASE A2-GAMMA"/>
    <property type="match status" value="1"/>
</dbReference>
<organism evidence="7 8">
    <name type="scientific">Verticillium nonalfalfae</name>
    <dbReference type="NCBI Taxonomy" id="1051616"/>
    <lineage>
        <taxon>Eukaryota</taxon>
        <taxon>Fungi</taxon>
        <taxon>Dikarya</taxon>
        <taxon>Ascomycota</taxon>
        <taxon>Pezizomycotina</taxon>
        <taxon>Sordariomycetes</taxon>
        <taxon>Hypocreomycetidae</taxon>
        <taxon>Glomerellales</taxon>
        <taxon>Plectosphaerellaceae</taxon>
        <taxon>Verticillium</taxon>
    </lineage>
</organism>
<evidence type="ECO:0000256" key="4">
    <source>
        <dbReference type="PROSITE-ProRule" id="PRU01161"/>
    </source>
</evidence>